<feature type="transmembrane region" description="Helical" evidence="6">
    <location>
        <begin position="254"/>
        <end position="272"/>
    </location>
</feature>
<dbReference type="NCBIfam" id="TIGR00360">
    <property type="entry name" value="ComEC_N-term"/>
    <property type="match status" value="1"/>
</dbReference>
<dbReference type="KEGG" id="vbh:CMV30_10195"/>
<evidence type="ECO:0000313" key="9">
    <source>
        <dbReference type="Proteomes" id="UP000217265"/>
    </source>
</evidence>
<evidence type="ECO:0000256" key="5">
    <source>
        <dbReference type="ARBA" id="ARBA00023136"/>
    </source>
</evidence>
<evidence type="ECO:0000259" key="7">
    <source>
        <dbReference type="Pfam" id="PF03772"/>
    </source>
</evidence>
<feature type="transmembrane region" description="Helical" evidence="6">
    <location>
        <begin position="12"/>
        <end position="29"/>
    </location>
</feature>
<reference evidence="8 9" key="1">
    <citation type="submission" date="2017-09" db="EMBL/GenBank/DDBJ databases">
        <title>Complete genome sequence of Verrucomicrobial strain HZ-65, isolated from freshwater.</title>
        <authorList>
            <person name="Choi A."/>
        </authorList>
    </citation>
    <scope>NUCLEOTIDE SEQUENCE [LARGE SCALE GENOMIC DNA]</scope>
    <source>
        <strain evidence="8 9">HZ-65</strain>
    </source>
</reference>
<dbReference type="PANTHER" id="PTHR30619:SF1">
    <property type="entry name" value="RECOMBINATION PROTEIN 2"/>
    <property type="match status" value="1"/>
</dbReference>
<feature type="transmembrane region" description="Helical" evidence="6">
    <location>
        <begin position="527"/>
        <end position="544"/>
    </location>
</feature>
<name>A0A290QK94_9BACT</name>
<feature type="transmembrane region" description="Helical" evidence="6">
    <location>
        <begin position="464"/>
        <end position="484"/>
    </location>
</feature>
<accession>A0A290QK94</accession>
<proteinExistence type="predicted"/>
<sequence>MIGRCLRHRAPVLWLLLPLMGGVIAGKILPWSCPVGWLLGGAFAAAGIAVWFSNHARIWSIGLCLAVFLSGAAAYELRRARIDSWDSLPPREARLTLRIERVFPPLPDGKKVSGLATITEADTHLRELIGQRLYFSLGKKIREPEPARSSEIVVTGLLETLPREAPLATFEGFLTASGLNFQLTRGRVHDVSREAGTYALFCERMLERFGAILSHGLERQPALAGALRAMLLGQQHELGEEQTLQFRQSGTMHLFAISGLHIVVIAVALHGTLALLRLPRVAQVAIGLVALWLYVDITGGSPSAVRAFFMIALTHAALVLRLPVNPIATLSSAALVSLILDPMELFSASFQMSYGIVAALLLLGLPLTERWTERWPLFRDLPKATWRWHHHARDHIWRWLLGAVALGVSTTLISTVCGVVFFQLFTPGGLLANLVLIPVSSLVILGGFLSLLCGLAGLTPLCALFNHAAALVLAFMEWSIAWLLKIPGFFLHVEFLSTWAGLAVFGMVLASMVYGYSRQWTPKRGGFWPPFALTALALVLIARFG</sequence>
<feature type="transmembrane region" description="Helical" evidence="6">
    <location>
        <begin position="58"/>
        <end position="77"/>
    </location>
</feature>
<protein>
    <submittedName>
        <fullName evidence="8">Competence protein ComEC</fullName>
    </submittedName>
</protein>
<keyword evidence="9" id="KW-1185">Reference proteome</keyword>
<evidence type="ECO:0000256" key="1">
    <source>
        <dbReference type="ARBA" id="ARBA00004651"/>
    </source>
</evidence>
<dbReference type="OrthoDB" id="9761531at2"/>
<feature type="transmembrane region" description="Helical" evidence="6">
    <location>
        <begin position="399"/>
        <end position="424"/>
    </location>
</feature>
<keyword evidence="2" id="KW-1003">Cell membrane</keyword>
<dbReference type="Pfam" id="PF03772">
    <property type="entry name" value="Competence"/>
    <property type="match status" value="1"/>
</dbReference>
<dbReference type="AlphaFoldDB" id="A0A290QK94"/>
<dbReference type="EMBL" id="CP023344">
    <property type="protein sequence ID" value="ATC64292.1"/>
    <property type="molecule type" value="Genomic_DNA"/>
</dbReference>
<feature type="transmembrane region" description="Helical" evidence="6">
    <location>
        <begin position="348"/>
        <end position="367"/>
    </location>
</feature>
<gene>
    <name evidence="8" type="ORF">CMV30_10195</name>
</gene>
<dbReference type="PANTHER" id="PTHR30619">
    <property type="entry name" value="DNA INTERNALIZATION/COMPETENCE PROTEIN COMEC/REC2"/>
    <property type="match status" value="1"/>
</dbReference>
<organism evidence="8 9">
    <name type="scientific">Nibricoccus aquaticus</name>
    <dbReference type="NCBI Taxonomy" id="2576891"/>
    <lineage>
        <taxon>Bacteria</taxon>
        <taxon>Pseudomonadati</taxon>
        <taxon>Verrucomicrobiota</taxon>
        <taxon>Opitutia</taxon>
        <taxon>Opitutales</taxon>
        <taxon>Opitutaceae</taxon>
        <taxon>Nibricoccus</taxon>
    </lineage>
</organism>
<feature type="transmembrane region" description="Helical" evidence="6">
    <location>
        <begin position="496"/>
        <end position="515"/>
    </location>
</feature>
<evidence type="ECO:0000256" key="3">
    <source>
        <dbReference type="ARBA" id="ARBA00022692"/>
    </source>
</evidence>
<feature type="domain" description="ComEC/Rec2-related protein" evidence="7">
    <location>
        <begin position="230"/>
        <end position="514"/>
    </location>
</feature>
<dbReference type="Proteomes" id="UP000217265">
    <property type="component" value="Chromosome"/>
</dbReference>
<keyword evidence="3 6" id="KW-0812">Transmembrane</keyword>
<evidence type="ECO:0000256" key="6">
    <source>
        <dbReference type="SAM" id="Phobius"/>
    </source>
</evidence>
<feature type="transmembrane region" description="Helical" evidence="6">
    <location>
        <begin position="430"/>
        <end position="452"/>
    </location>
</feature>
<evidence type="ECO:0000313" key="8">
    <source>
        <dbReference type="EMBL" id="ATC64292.1"/>
    </source>
</evidence>
<dbReference type="InterPro" id="IPR052159">
    <property type="entry name" value="Competence_DNA_uptake"/>
</dbReference>
<dbReference type="GO" id="GO:0005886">
    <property type="term" value="C:plasma membrane"/>
    <property type="evidence" value="ECO:0007669"/>
    <property type="project" value="UniProtKB-SubCell"/>
</dbReference>
<comment type="subcellular location">
    <subcellularLocation>
        <location evidence="1">Cell membrane</location>
        <topology evidence="1">Multi-pass membrane protein</topology>
    </subcellularLocation>
</comment>
<evidence type="ECO:0000256" key="4">
    <source>
        <dbReference type="ARBA" id="ARBA00022989"/>
    </source>
</evidence>
<evidence type="ECO:0000256" key="2">
    <source>
        <dbReference type="ARBA" id="ARBA00022475"/>
    </source>
</evidence>
<keyword evidence="4 6" id="KW-1133">Transmembrane helix</keyword>
<dbReference type="InterPro" id="IPR004477">
    <property type="entry name" value="ComEC_N"/>
</dbReference>
<keyword evidence="5 6" id="KW-0472">Membrane</keyword>